<name>A0A382QN08_9ZZZZ</name>
<evidence type="ECO:0000313" key="1">
    <source>
        <dbReference type="EMBL" id="SVC86295.1"/>
    </source>
</evidence>
<accession>A0A382QN08</accession>
<gene>
    <name evidence="1" type="ORF">METZ01_LOCUS339149</name>
</gene>
<dbReference type="AlphaFoldDB" id="A0A382QN08"/>
<reference evidence="1" key="1">
    <citation type="submission" date="2018-05" db="EMBL/GenBank/DDBJ databases">
        <authorList>
            <person name="Lanie J.A."/>
            <person name="Ng W.-L."/>
            <person name="Kazmierczak K.M."/>
            <person name="Andrzejewski T.M."/>
            <person name="Davidsen T.M."/>
            <person name="Wayne K.J."/>
            <person name="Tettelin H."/>
            <person name="Glass J.I."/>
            <person name="Rusch D."/>
            <person name="Podicherti R."/>
            <person name="Tsui H.-C.T."/>
            <person name="Winkler M.E."/>
        </authorList>
    </citation>
    <scope>NUCLEOTIDE SEQUENCE</scope>
</reference>
<proteinExistence type="predicted"/>
<organism evidence="1">
    <name type="scientific">marine metagenome</name>
    <dbReference type="NCBI Taxonomy" id="408172"/>
    <lineage>
        <taxon>unclassified sequences</taxon>
        <taxon>metagenomes</taxon>
        <taxon>ecological metagenomes</taxon>
    </lineage>
</organism>
<sequence length="43" mass="4905">KKSLASALKKWDDYLTISADSIHLKSDNFYLADEIAVDMMIDK</sequence>
<feature type="non-terminal residue" evidence="1">
    <location>
        <position position="1"/>
    </location>
</feature>
<dbReference type="EMBL" id="UINC01115341">
    <property type="protein sequence ID" value="SVC86295.1"/>
    <property type="molecule type" value="Genomic_DNA"/>
</dbReference>
<protein>
    <submittedName>
        <fullName evidence="1">Uncharacterized protein</fullName>
    </submittedName>
</protein>